<organism evidence="2 3">
    <name type="scientific">Meripilus lineatus</name>
    <dbReference type="NCBI Taxonomy" id="2056292"/>
    <lineage>
        <taxon>Eukaryota</taxon>
        <taxon>Fungi</taxon>
        <taxon>Dikarya</taxon>
        <taxon>Basidiomycota</taxon>
        <taxon>Agaricomycotina</taxon>
        <taxon>Agaricomycetes</taxon>
        <taxon>Polyporales</taxon>
        <taxon>Meripilaceae</taxon>
        <taxon>Meripilus</taxon>
    </lineage>
</organism>
<gene>
    <name evidence="2" type="ORF">NLI96_g131</name>
</gene>
<feature type="compositionally biased region" description="Acidic residues" evidence="1">
    <location>
        <begin position="274"/>
        <end position="285"/>
    </location>
</feature>
<dbReference type="AlphaFoldDB" id="A0AAD5VD18"/>
<dbReference type="Proteomes" id="UP001212997">
    <property type="component" value="Unassembled WGS sequence"/>
</dbReference>
<name>A0AAD5VD18_9APHY</name>
<evidence type="ECO:0000313" key="2">
    <source>
        <dbReference type="EMBL" id="KAJ3492198.1"/>
    </source>
</evidence>
<feature type="region of interest" description="Disordered" evidence="1">
    <location>
        <begin position="1"/>
        <end position="20"/>
    </location>
</feature>
<reference evidence="2" key="1">
    <citation type="submission" date="2022-07" db="EMBL/GenBank/DDBJ databases">
        <title>Genome Sequence of Physisporinus lineatus.</title>
        <authorList>
            <person name="Buettner E."/>
        </authorList>
    </citation>
    <scope>NUCLEOTIDE SEQUENCE</scope>
    <source>
        <strain evidence="2">VT162</strain>
    </source>
</reference>
<accession>A0AAD5VD18</accession>
<dbReference type="EMBL" id="JANAWD010000002">
    <property type="protein sequence ID" value="KAJ3492198.1"/>
    <property type="molecule type" value="Genomic_DNA"/>
</dbReference>
<proteinExistence type="predicted"/>
<evidence type="ECO:0000256" key="1">
    <source>
        <dbReference type="SAM" id="MobiDB-lite"/>
    </source>
</evidence>
<sequence length="285" mass="32762">MFSPLSLAHSSQAHPEMEPPKISIPCDSASRLSTELIFQDPRSPINKKTLTEIRVTSRFIRPLLEEHLDSGKVFEAQSEESMEKVKTICLKRFPCLNLYENCWPISLLARRRLYDIVRKRNQKTKALLERIDTRLKHPTATNSVRLSPSEISELHQALQCPFSDKATFSNLVLFALTNTCFDDVVIPSHFPAALDILKAPLYYRQAYGECTVKSLAAKCIEEIRRKAPRHSTIVFSSQDMVVNPPHIRQLVVRFPSRNEDYGRDEAFETRVYEDDTEEDPDELID</sequence>
<evidence type="ECO:0000313" key="3">
    <source>
        <dbReference type="Proteomes" id="UP001212997"/>
    </source>
</evidence>
<feature type="region of interest" description="Disordered" evidence="1">
    <location>
        <begin position="265"/>
        <end position="285"/>
    </location>
</feature>
<comment type="caution">
    <text evidence="2">The sequence shown here is derived from an EMBL/GenBank/DDBJ whole genome shotgun (WGS) entry which is preliminary data.</text>
</comment>
<protein>
    <submittedName>
        <fullName evidence="2">Uncharacterized protein</fullName>
    </submittedName>
</protein>
<keyword evidence="3" id="KW-1185">Reference proteome</keyword>